<dbReference type="InterPro" id="IPR000515">
    <property type="entry name" value="MetI-like"/>
</dbReference>
<evidence type="ECO:0000256" key="7">
    <source>
        <dbReference type="RuleBase" id="RU363032"/>
    </source>
</evidence>
<dbReference type="Gene3D" id="1.10.3720.10">
    <property type="entry name" value="MetI-like"/>
    <property type="match status" value="1"/>
</dbReference>
<keyword evidence="4 7" id="KW-0812">Transmembrane</keyword>
<dbReference type="PROSITE" id="PS50928">
    <property type="entry name" value="ABC_TM1"/>
    <property type="match status" value="1"/>
</dbReference>
<dbReference type="Proteomes" id="UP000254807">
    <property type="component" value="Unassembled WGS sequence"/>
</dbReference>
<evidence type="ECO:0000256" key="5">
    <source>
        <dbReference type="ARBA" id="ARBA00022989"/>
    </source>
</evidence>
<dbReference type="Pfam" id="PF00528">
    <property type="entry name" value="BPD_transp_1"/>
    <property type="match status" value="1"/>
</dbReference>
<dbReference type="InterPro" id="IPR035906">
    <property type="entry name" value="MetI-like_sf"/>
</dbReference>
<dbReference type="GO" id="GO:0055085">
    <property type="term" value="P:transmembrane transport"/>
    <property type="evidence" value="ECO:0007669"/>
    <property type="project" value="InterPro"/>
</dbReference>
<feature type="transmembrane region" description="Helical" evidence="7">
    <location>
        <begin position="55"/>
        <end position="76"/>
    </location>
</feature>
<dbReference type="OrthoDB" id="9804353at2"/>
<dbReference type="GO" id="GO:0005886">
    <property type="term" value="C:plasma membrane"/>
    <property type="evidence" value="ECO:0007669"/>
    <property type="project" value="UniProtKB-SubCell"/>
</dbReference>
<dbReference type="PANTHER" id="PTHR30151">
    <property type="entry name" value="ALKANE SULFONATE ABC TRANSPORTER-RELATED, MEMBRANE SUBUNIT"/>
    <property type="match status" value="1"/>
</dbReference>
<keyword evidence="2 7" id="KW-0813">Transport</keyword>
<feature type="domain" description="ABC transmembrane type-1" evidence="8">
    <location>
        <begin position="51"/>
        <end position="230"/>
    </location>
</feature>
<comment type="similarity">
    <text evidence="7">Belongs to the binding-protein-dependent transport system permease family.</text>
</comment>
<sequence length="242" mass="27350">MKAGRSFLWGAMSFLLLWWGISLLADNRSLPDPYQTFQRFWQLRAELGLHAGASMIRVLISLFFALLIGVPLGIFLGRTKIAAIIDPLLYFLYPIPKVAFLPVFMIFFGLGNVSKVILIFSVIVIQVVVSIRDGVRGIPSTYFQVMQNYTQNPLHQIRFLILPAIMPALFASMRVSIGISLASLFFAENYNTTYGVGYLILSAWSKMDYEQMLSGIVVIALMGFFFFGVVDGLEKWVCRYRS</sequence>
<reference evidence="9 10" key="1">
    <citation type="submission" date="2018-06" db="EMBL/GenBank/DDBJ databases">
        <authorList>
            <consortium name="Pathogen Informatics"/>
            <person name="Doyle S."/>
        </authorList>
    </citation>
    <scope>NUCLEOTIDE SEQUENCE [LARGE SCALE GENOMIC DNA]</scope>
    <source>
        <strain evidence="9 10">NCTC12360</strain>
    </source>
</reference>
<dbReference type="EMBL" id="UFYW01000001">
    <property type="protein sequence ID" value="STD85060.1"/>
    <property type="molecule type" value="Genomic_DNA"/>
</dbReference>
<evidence type="ECO:0000256" key="6">
    <source>
        <dbReference type="ARBA" id="ARBA00023136"/>
    </source>
</evidence>
<evidence type="ECO:0000313" key="10">
    <source>
        <dbReference type="Proteomes" id="UP000254807"/>
    </source>
</evidence>
<dbReference type="CDD" id="cd06261">
    <property type="entry name" value="TM_PBP2"/>
    <property type="match status" value="1"/>
</dbReference>
<keyword evidence="3" id="KW-1003">Cell membrane</keyword>
<feature type="transmembrane region" description="Helical" evidence="7">
    <location>
        <begin position="116"/>
        <end position="138"/>
    </location>
</feature>
<evidence type="ECO:0000256" key="3">
    <source>
        <dbReference type="ARBA" id="ARBA00022475"/>
    </source>
</evidence>
<evidence type="ECO:0000256" key="1">
    <source>
        <dbReference type="ARBA" id="ARBA00004651"/>
    </source>
</evidence>
<proteinExistence type="inferred from homology"/>
<keyword evidence="6 7" id="KW-0472">Membrane</keyword>
<feature type="transmembrane region" description="Helical" evidence="7">
    <location>
        <begin position="159"/>
        <end position="186"/>
    </location>
</feature>
<dbReference type="RefSeq" id="WP_060814005.1">
    <property type="nucleotide sequence ID" value="NZ_JAJGOJ010000001.1"/>
</dbReference>
<evidence type="ECO:0000256" key="2">
    <source>
        <dbReference type="ARBA" id="ARBA00022448"/>
    </source>
</evidence>
<organism evidence="9 10">
    <name type="scientific">Enterococcus gallinarum</name>
    <dbReference type="NCBI Taxonomy" id="1353"/>
    <lineage>
        <taxon>Bacteria</taxon>
        <taxon>Bacillati</taxon>
        <taxon>Bacillota</taxon>
        <taxon>Bacilli</taxon>
        <taxon>Lactobacillales</taxon>
        <taxon>Enterococcaceae</taxon>
        <taxon>Enterococcus</taxon>
    </lineage>
</organism>
<name>A0A376H613_ENTGA</name>
<feature type="transmembrane region" description="Helical" evidence="7">
    <location>
        <begin position="212"/>
        <end position="233"/>
    </location>
</feature>
<feature type="transmembrane region" description="Helical" evidence="7">
    <location>
        <begin position="88"/>
        <end position="110"/>
    </location>
</feature>
<gene>
    <name evidence="9" type="primary">cmpB</name>
    <name evidence="9" type="ORF">NCTC12360_03611</name>
</gene>
<accession>A0A376H613</accession>
<evidence type="ECO:0000313" key="9">
    <source>
        <dbReference type="EMBL" id="STD85060.1"/>
    </source>
</evidence>
<evidence type="ECO:0000259" key="8">
    <source>
        <dbReference type="PROSITE" id="PS50928"/>
    </source>
</evidence>
<keyword evidence="10" id="KW-1185">Reference proteome</keyword>
<dbReference type="GO" id="GO:0010438">
    <property type="term" value="P:cellular response to sulfur starvation"/>
    <property type="evidence" value="ECO:0007669"/>
    <property type="project" value="TreeGrafter"/>
</dbReference>
<dbReference type="SUPFAM" id="SSF161098">
    <property type="entry name" value="MetI-like"/>
    <property type="match status" value="1"/>
</dbReference>
<dbReference type="PANTHER" id="PTHR30151:SF25">
    <property type="entry name" value="TAURINE TRANSPORT SYSTEM PERMEASE PROTEIN TAUC"/>
    <property type="match status" value="1"/>
</dbReference>
<evidence type="ECO:0000256" key="4">
    <source>
        <dbReference type="ARBA" id="ARBA00022692"/>
    </source>
</evidence>
<protein>
    <submittedName>
        <fullName evidence="9">ABC-type proline/glycine betaine transport systems, permease component</fullName>
    </submittedName>
</protein>
<dbReference type="AlphaFoldDB" id="A0A376H613"/>
<comment type="subcellular location">
    <subcellularLocation>
        <location evidence="1 7">Cell membrane</location>
        <topology evidence="1 7">Multi-pass membrane protein</topology>
    </subcellularLocation>
</comment>
<keyword evidence="5 7" id="KW-1133">Transmembrane helix</keyword>